<evidence type="ECO:0000313" key="7">
    <source>
        <dbReference type="Proteomes" id="UP000215452"/>
    </source>
</evidence>
<evidence type="ECO:0000259" key="5">
    <source>
        <dbReference type="PROSITE" id="PS50862"/>
    </source>
</evidence>
<dbReference type="SUPFAM" id="SSF52954">
    <property type="entry name" value="Class II aaRS ABD-related"/>
    <property type="match status" value="1"/>
</dbReference>
<keyword evidence="3" id="KW-0648">Protein biosynthesis</keyword>
<feature type="binding site" evidence="4">
    <location>
        <begin position="264"/>
        <end position="265"/>
    </location>
    <ligand>
        <name>L-histidine</name>
        <dbReference type="ChEBI" id="CHEBI:57595"/>
    </ligand>
</feature>
<comment type="catalytic activity">
    <reaction evidence="3">
        <text>tRNA(His) + L-histidine + ATP = L-histidyl-tRNA(His) + AMP + diphosphate + H(+)</text>
        <dbReference type="Rhea" id="RHEA:17313"/>
        <dbReference type="Rhea" id="RHEA-COMP:9665"/>
        <dbReference type="Rhea" id="RHEA-COMP:9689"/>
        <dbReference type="ChEBI" id="CHEBI:15378"/>
        <dbReference type="ChEBI" id="CHEBI:30616"/>
        <dbReference type="ChEBI" id="CHEBI:33019"/>
        <dbReference type="ChEBI" id="CHEBI:57595"/>
        <dbReference type="ChEBI" id="CHEBI:78442"/>
        <dbReference type="ChEBI" id="CHEBI:78527"/>
        <dbReference type="ChEBI" id="CHEBI:456215"/>
        <dbReference type="EC" id="6.1.1.21"/>
    </reaction>
</comment>
<dbReference type="InterPro" id="IPR015807">
    <property type="entry name" value="His-tRNA-ligase"/>
</dbReference>
<feature type="binding site" evidence="4">
    <location>
        <position position="130"/>
    </location>
    <ligand>
        <name>L-histidine</name>
        <dbReference type="ChEBI" id="CHEBI:57595"/>
    </ligand>
</feature>
<evidence type="ECO:0000256" key="3">
    <source>
        <dbReference type="HAMAP-Rule" id="MF_00127"/>
    </source>
</evidence>
<feature type="domain" description="Aminoacyl-transfer RNA synthetases class-II family profile" evidence="5">
    <location>
        <begin position="11"/>
        <end position="345"/>
    </location>
</feature>
<feature type="binding site" evidence="4">
    <location>
        <position position="126"/>
    </location>
    <ligand>
        <name>L-histidine</name>
        <dbReference type="ChEBI" id="CHEBI:57595"/>
    </ligand>
</feature>
<reference evidence="6 7" key="1">
    <citation type="submission" date="2017-08" db="EMBL/GenBank/DDBJ databases">
        <title>The complete genome sequence of a Mycoplasma hyopneumoniae isolate in Korea.</title>
        <authorList>
            <person name="Han J."/>
            <person name="Lee N."/>
        </authorList>
    </citation>
    <scope>NUCLEOTIDE SEQUENCE [LARGE SCALE GENOMIC DNA]</scope>
    <source>
        <strain evidence="6 7">KM014</strain>
    </source>
</reference>
<dbReference type="EMBL" id="CP022714">
    <property type="protein sequence ID" value="ASU14401.1"/>
    <property type="molecule type" value="Genomic_DNA"/>
</dbReference>
<evidence type="ECO:0000256" key="4">
    <source>
        <dbReference type="PIRSR" id="PIRSR001549-1"/>
    </source>
</evidence>
<gene>
    <name evidence="3 6" type="primary">hisS</name>
    <name evidence="6" type="ORF">CIB43_00505</name>
</gene>
<dbReference type="GO" id="GO:0005524">
    <property type="term" value="F:ATP binding"/>
    <property type="evidence" value="ECO:0007669"/>
    <property type="project" value="UniProtKB-UniRule"/>
</dbReference>
<feature type="binding site" evidence="4">
    <location>
        <position position="260"/>
    </location>
    <ligand>
        <name>L-histidine</name>
        <dbReference type="ChEBI" id="CHEBI:57595"/>
    </ligand>
</feature>
<dbReference type="RefSeq" id="WP_094521621.1">
    <property type="nucleotide sequence ID" value="NZ_WTQC01000006.1"/>
</dbReference>
<keyword evidence="3" id="KW-0547">Nucleotide-binding</keyword>
<keyword evidence="3 6" id="KW-0436">Ligase</keyword>
<proteinExistence type="inferred from homology"/>
<feature type="binding site" evidence="4">
    <location>
        <position position="112"/>
    </location>
    <ligand>
        <name>L-histidine</name>
        <dbReference type="ChEBI" id="CHEBI:57595"/>
    </ligand>
</feature>
<protein>
    <recommendedName>
        <fullName evidence="3">Histidine--tRNA ligase</fullName>
        <ecNumber evidence="3">6.1.1.21</ecNumber>
    </recommendedName>
    <alternativeName>
        <fullName evidence="3">Histidyl-tRNA synthetase</fullName>
        <shortName evidence="3">HisRS</shortName>
    </alternativeName>
</protein>
<dbReference type="HAMAP" id="MF_00127">
    <property type="entry name" value="His_tRNA_synth"/>
    <property type="match status" value="1"/>
</dbReference>
<dbReference type="PANTHER" id="PTHR43707">
    <property type="entry name" value="HISTIDYL-TRNA SYNTHETASE"/>
    <property type="match status" value="1"/>
</dbReference>
<dbReference type="Gene3D" id="3.40.50.800">
    <property type="entry name" value="Anticodon-binding domain"/>
    <property type="match status" value="1"/>
</dbReference>
<dbReference type="Pfam" id="PF13393">
    <property type="entry name" value="tRNA-synt_His"/>
    <property type="match status" value="1"/>
</dbReference>
<dbReference type="GO" id="GO:0004821">
    <property type="term" value="F:histidine-tRNA ligase activity"/>
    <property type="evidence" value="ECO:0007669"/>
    <property type="project" value="UniProtKB-UniRule"/>
</dbReference>
<dbReference type="Gene3D" id="3.30.930.10">
    <property type="entry name" value="Bira Bifunctional Protein, Domain 2"/>
    <property type="match status" value="1"/>
</dbReference>
<name>A0A223MA16_MESHO</name>
<evidence type="ECO:0000256" key="1">
    <source>
        <dbReference type="ARBA" id="ARBA00008226"/>
    </source>
</evidence>
<keyword evidence="2 3" id="KW-0067">ATP-binding</keyword>
<dbReference type="NCBIfam" id="TIGR00442">
    <property type="entry name" value="hisS"/>
    <property type="match status" value="1"/>
</dbReference>
<evidence type="ECO:0000313" key="6">
    <source>
        <dbReference type="EMBL" id="ASU14401.1"/>
    </source>
</evidence>
<comment type="similarity">
    <text evidence="1 3">Belongs to the class-II aminoacyl-tRNA synthetase family.</text>
</comment>
<dbReference type="InterPro" id="IPR006195">
    <property type="entry name" value="aa-tRNA-synth_II"/>
</dbReference>
<dbReference type="InterPro" id="IPR041715">
    <property type="entry name" value="HisRS-like_core"/>
</dbReference>
<keyword evidence="3" id="KW-0030">Aminoacyl-tRNA synthetase</keyword>
<accession>A0A223MA16</accession>
<sequence>MKKKLNLCPKGTYDFFGQSAKIFIDVRKVFFDQAKKFNFSYIETPIFEYANIFLTTNQIADIVSKELYKFFDKSGRELALRPEGTAPIMRSVAQHKLFQTEKKFFYFGPMFRYENPQKGRFRQFYQAGFEIINYKKDSLEFQILEIIVLIKSIFKDLGINEYELKINFLSNLTTRNIYEKNLAQYFEKFSDKLEPISKIRIKKNPLRILDDKIEQEKEFVKLAPKINTFWTMEDKNIFNRITSILEEFKISYKVDYNLVRGLDYYDDFVFEFIDTSQTLGTKLALVGGGCYNNLPTKFGLNNFKSIGMAFGIERLIEILKSKKNIKEQNLDFFLLSFTDKEILLNFKLAKILRKENFLVDLNKTPFSVSKGFQLAKKSGAKFVFFFEKNQAKNYISLKNLQTGKNEQILYTEINFEYLNSIIKASENA</sequence>
<comment type="subcellular location">
    <subcellularLocation>
        <location evidence="3">Cytoplasm</location>
    </subcellularLocation>
</comment>
<comment type="subunit">
    <text evidence="3">Homodimer.</text>
</comment>
<dbReference type="GO" id="GO:0006427">
    <property type="term" value="P:histidyl-tRNA aminoacylation"/>
    <property type="evidence" value="ECO:0007669"/>
    <property type="project" value="UniProtKB-UniRule"/>
</dbReference>
<keyword evidence="3" id="KW-0963">Cytoplasm</keyword>
<dbReference type="EC" id="6.1.1.21" evidence="3"/>
<dbReference type="InterPro" id="IPR036621">
    <property type="entry name" value="Anticodon-bd_dom_sf"/>
</dbReference>
<dbReference type="GO" id="GO:0005737">
    <property type="term" value="C:cytoplasm"/>
    <property type="evidence" value="ECO:0007669"/>
    <property type="project" value="UniProtKB-SubCell"/>
</dbReference>
<organism evidence="6 7">
    <name type="scientific">Mesomycoplasma hyopneumoniae</name>
    <name type="common">Mycoplasma hyopneumoniae</name>
    <dbReference type="NCBI Taxonomy" id="2099"/>
    <lineage>
        <taxon>Bacteria</taxon>
        <taxon>Bacillati</taxon>
        <taxon>Mycoplasmatota</taxon>
        <taxon>Mycoplasmoidales</taxon>
        <taxon>Metamycoplasmataceae</taxon>
        <taxon>Mesomycoplasma</taxon>
    </lineage>
</organism>
<dbReference type="AlphaFoldDB" id="A0A223MA16"/>
<evidence type="ECO:0000256" key="2">
    <source>
        <dbReference type="ARBA" id="ARBA00022840"/>
    </source>
</evidence>
<dbReference type="InterPro" id="IPR045864">
    <property type="entry name" value="aa-tRNA-synth_II/BPL/LPL"/>
</dbReference>
<dbReference type="CDD" id="cd00773">
    <property type="entry name" value="HisRS-like_core"/>
    <property type="match status" value="1"/>
</dbReference>
<dbReference type="PANTHER" id="PTHR43707:SF1">
    <property type="entry name" value="HISTIDINE--TRNA LIGASE, MITOCHONDRIAL-RELATED"/>
    <property type="match status" value="1"/>
</dbReference>
<feature type="binding site" evidence="4">
    <location>
        <begin position="83"/>
        <end position="85"/>
    </location>
    <ligand>
        <name>L-histidine</name>
        <dbReference type="ChEBI" id="CHEBI:57595"/>
    </ligand>
</feature>
<dbReference type="InterPro" id="IPR004516">
    <property type="entry name" value="HisRS/HisZ"/>
</dbReference>
<dbReference type="SUPFAM" id="SSF55681">
    <property type="entry name" value="Class II aaRS and biotin synthetases"/>
    <property type="match status" value="1"/>
</dbReference>
<dbReference type="Proteomes" id="UP000215452">
    <property type="component" value="Chromosome"/>
</dbReference>
<dbReference type="PIRSF" id="PIRSF001549">
    <property type="entry name" value="His-tRNA_synth"/>
    <property type="match status" value="1"/>
</dbReference>
<dbReference type="PROSITE" id="PS50862">
    <property type="entry name" value="AA_TRNA_LIGASE_II"/>
    <property type="match status" value="1"/>
</dbReference>